<name>A0A926DWZ0_9FIRM</name>
<dbReference type="EMBL" id="JACRSQ010000038">
    <property type="protein sequence ID" value="MBC8544964.1"/>
    <property type="molecule type" value="Genomic_DNA"/>
</dbReference>
<dbReference type="RefSeq" id="WP_177716571.1">
    <property type="nucleotide sequence ID" value="NZ_JACRSQ010000038.1"/>
</dbReference>
<reference evidence="1" key="1">
    <citation type="submission" date="2020-08" db="EMBL/GenBank/DDBJ databases">
        <title>Genome public.</title>
        <authorList>
            <person name="Liu C."/>
            <person name="Sun Q."/>
        </authorList>
    </citation>
    <scope>NUCLEOTIDE SEQUENCE</scope>
    <source>
        <strain evidence="1">NSJ-32</strain>
    </source>
</reference>
<comment type="caution">
    <text evidence="1">The sequence shown here is derived from an EMBL/GenBank/DDBJ whole genome shotgun (WGS) entry which is preliminary data.</text>
</comment>
<evidence type="ECO:0000313" key="1">
    <source>
        <dbReference type="EMBL" id="MBC8544964.1"/>
    </source>
</evidence>
<organism evidence="1 2">
    <name type="scientific">Bianquea renquensis</name>
    <dbReference type="NCBI Taxonomy" id="2763661"/>
    <lineage>
        <taxon>Bacteria</taxon>
        <taxon>Bacillati</taxon>
        <taxon>Bacillota</taxon>
        <taxon>Clostridia</taxon>
        <taxon>Eubacteriales</taxon>
        <taxon>Bianqueaceae</taxon>
        <taxon>Bianquea</taxon>
    </lineage>
</organism>
<accession>A0A926DWZ0</accession>
<evidence type="ECO:0000313" key="2">
    <source>
        <dbReference type="Proteomes" id="UP000657006"/>
    </source>
</evidence>
<gene>
    <name evidence="1" type="ORF">H8730_15585</name>
</gene>
<sequence>MESGQDDRVRKYQECLLKSPRMYRIVDSMQVPAEDVAAVVSSHVLGPALGGFVLWILQEAVKSGKRRLYFLARDGYLMYRAALIFCEKFRLPIECRYVSVSRYSIRIPMFHLNLDAALGYVCRGGIDVTLEKVLSRAGLTQEEREKVLASLDRTLEPNAVIPFAKLPEIRRQLGKCRIFQNYMMKHSKDAMPGLAGYLRQEGMLEDIPDAIVDSGWTGSMQKLLGDALSQLGRTRELEGYYWGLYELPPKERLPAYHCYFFDPGRHLQEKVYFNNCLFEAVYSAPHGMTLGYRNEGGQYVPLYGTAGEGRNEFVKGIERVVMEYIHRLAEEIGERGFERAACLEDKETIRQLLKRFMGEPSRAEAEVFGSLPFSDDVLEGGEQPVAALLTERELTANHLLHKLLVMSGRRDGSIRESAWYEGSVVRCGRHVRRHLRQHVLYQYLRYIRKMFAFQRDRREHK</sequence>
<dbReference type="AlphaFoldDB" id="A0A926DWZ0"/>
<dbReference type="Proteomes" id="UP000657006">
    <property type="component" value="Unassembled WGS sequence"/>
</dbReference>
<proteinExistence type="predicted"/>
<protein>
    <submittedName>
        <fullName evidence="1">Uncharacterized protein</fullName>
    </submittedName>
</protein>
<keyword evidence="2" id="KW-1185">Reference proteome</keyword>